<organism evidence="2">
    <name type="scientific">Treponema denticola H-22</name>
    <dbReference type="NCBI Taxonomy" id="999432"/>
    <lineage>
        <taxon>Bacteria</taxon>
        <taxon>Pseudomonadati</taxon>
        <taxon>Spirochaetota</taxon>
        <taxon>Spirochaetia</taxon>
        <taxon>Spirochaetales</taxon>
        <taxon>Treponemataceae</taxon>
        <taxon>Treponema</taxon>
    </lineage>
</organism>
<sequence>MRIFIDSNIVISAILFPDGKVAKVFSHLLENHTVIISSYTKEECKKVFENKFPFKKELLGIFFDGITFEEFKSPDTIDENKYPKVRDIKDLPVLVSAILSDSDILITGDKDFEDVKIDKPLIFTPSKYFELIAEKYGYI</sequence>
<dbReference type="InterPro" id="IPR002850">
    <property type="entry name" value="PIN_toxin-like"/>
</dbReference>
<dbReference type="Proteomes" id="UP000011705">
    <property type="component" value="Chromosome"/>
</dbReference>
<dbReference type="EMBL" id="AGDV01000012">
    <property type="protein sequence ID" value="EMB33109.1"/>
    <property type="molecule type" value="Genomic_DNA"/>
</dbReference>
<dbReference type="PANTHER" id="PTHR34610:SF3">
    <property type="entry name" value="SSL7007 PROTEIN"/>
    <property type="match status" value="1"/>
</dbReference>
<evidence type="ECO:0000313" key="2">
    <source>
        <dbReference type="EMBL" id="EMB33109.1"/>
    </source>
</evidence>
<dbReference type="AlphaFoldDB" id="A0A0E2EGL4"/>
<gene>
    <name evidence="2" type="ORF">HMPREF9726_01470</name>
</gene>
<dbReference type="PATRIC" id="fig|999432.5.peg.1525"/>
<name>A0A0E2EGL4_TREDN</name>
<dbReference type="SUPFAM" id="SSF88723">
    <property type="entry name" value="PIN domain-like"/>
    <property type="match status" value="1"/>
</dbReference>
<dbReference type="SMART" id="SM00670">
    <property type="entry name" value="PINc"/>
    <property type="match status" value="1"/>
</dbReference>
<reference evidence="2" key="1">
    <citation type="submission" date="2012-01" db="EMBL/GenBank/DDBJ databases">
        <title>The Genome Sequence of Treponema denticola H-22.</title>
        <authorList>
            <consortium name="The Broad Institute Genome Sequencing Platform"/>
            <person name="Earl A."/>
            <person name="Ward D."/>
            <person name="Feldgarden M."/>
            <person name="Gevers D."/>
            <person name="Blanton J.M."/>
            <person name="Fenno C.J."/>
            <person name="Baranova O.V."/>
            <person name="Mathney J."/>
            <person name="Dewhirst F.E."/>
            <person name="Izard J."/>
            <person name="Young S.K."/>
            <person name="Zeng Q."/>
            <person name="Gargeya S."/>
            <person name="Fitzgerald M."/>
            <person name="Haas B."/>
            <person name="Abouelleil A."/>
            <person name="Alvarado L."/>
            <person name="Arachchi H.M."/>
            <person name="Berlin A."/>
            <person name="Chapman S.B."/>
            <person name="Gearin G."/>
            <person name="Goldberg J."/>
            <person name="Griggs A."/>
            <person name="Gujja S."/>
            <person name="Hansen M."/>
            <person name="Heiman D."/>
            <person name="Howarth C."/>
            <person name="Larimer J."/>
            <person name="Lui A."/>
            <person name="MacDonald P.J.P."/>
            <person name="McCowen C."/>
            <person name="Montmayeur A."/>
            <person name="Murphy C."/>
            <person name="Neiman D."/>
            <person name="Pearson M."/>
            <person name="Priest M."/>
            <person name="Roberts A."/>
            <person name="Saif S."/>
            <person name="Shea T."/>
            <person name="Sisk P."/>
            <person name="Stolte C."/>
            <person name="Sykes S."/>
            <person name="Wortman J."/>
            <person name="Nusbaum C."/>
            <person name="Birren B."/>
        </authorList>
    </citation>
    <scope>NUCLEOTIDE SEQUENCE [LARGE SCALE GENOMIC DNA]</scope>
    <source>
        <strain evidence="2">H-22</strain>
    </source>
</reference>
<dbReference type="PANTHER" id="PTHR34610">
    <property type="entry name" value="SSL7007 PROTEIN"/>
    <property type="match status" value="1"/>
</dbReference>
<feature type="domain" description="PIN" evidence="1">
    <location>
        <begin position="1"/>
        <end position="114"/>
    </location>
</feature>
<dbReference type="Pfam" id="PF13470">
    <property type="entry name" value="PIN_3"/>
    <property type="match status" value="1"/>
</dbReference>
<evidence type="ECO:0000259" key="1">
    <source>
        <dbReference type="SMART" id="SM00670"/>
    </source>
</evidence>
<protein>
    <submittedName>
        <fullName evidence="2">PIN family putative toxin-antitoxin system toxin component</fullName>
    </submittedName>
</protein>
<dbReference type="GeneID" id="2741651"/>
<accession>A0A0E2EGL4</accession>
<comment type="caution">
    <text evidence="2">The sequence shown here is derived from an EMBL/GenBank/DDBJ whole genome shotgun (WGS) entry which is preliminary data.</text>
</comment>
<proteinExistence type="predicted"/>
<dbReference type="RefSeq" id="WP_002680893.1">
    <property type="nucleotide sequence ID" value="NZ_CM001795.1"/>
</dbReference>
<dbReference type="InterPro" id="IPR029060">
    <property type="entry name" value="PIN-like_dom_sf"/>
</dbReference>
<dbReference type="InterPro" id="IPR002716">
    <property type="entry name" value="PIN_dom"/>
</dbReference>
<dbReference type="NCBIfam" id="TIGR00305">
    <property type="entry name" value="putative toxin-antitoxin system toxin component, PIN family"/>
    <property type="match status" value="1"/>
</dbReference>
<dbReference type="HOGENOM" id="CLU_116617_4_0_12"/>